<comment type="caution">
    <text evidence="10">The sequence shown here is derived from an EMBL/GenBank/DDBJ whole genome shotgun (WGS) entry which is preliminary data.</text>
</comment>
<accession>A0A430ANF1</accession>
<feature type="transmembrane region" description="Helical" evidence="9">
    <location>
        <begin position="45"/>
        <end position="67"/>
    </location>
</feature>
<dbReference type="OrthoDB" id="9809216at2"/>
<dbReference type="RefSeq" id="WP_126814784.1">
    <property type="nucleotide sequence ID" value="NZ_NGKC01000018.1"/>
</dbReference>
<dbReference type="Gene3D" id="1.10.1760.20">
    <property type="match status" value="1"/>
</dbReference>
<evidence type="ECO:0000256" key="1">
    <source>
        <dbReference type="ARBA" id="ARBA00004651"/>
    </source>
</evidence>
<evidence type="ECO:0000313" key="10">
    <source>
        <dbReference type="EMBL" id="RSU09503.1"/>
    </source>
</evidence>
<evidence type="ECO:0000256" key="6">
    <source>
        <dbReference type="ARBA" id="ARBA00022989"/>
    </source>
</evidence>
<dbReference type="PANTHER" id="PTHR38438">
    <property type="entry name" value="RIBOFLAVIN TRANSPORTER RIBU"/>
    <property type="match status" value="1"/>
</dbReference>
<keyword evidence="3 8" id="KW-0813">Transport</keyword>
<dbReference type="InterPro" id="IPR025720">
    <property type="entry name" value="RibU"/>
</dbReference>
<feature type="transmembrane region" description="Helical" evidence="9">
    <location>
        <begin position="118"/>
        <end position="139"/>
    </location>
</feature>
<keyword evidence="11" id="KW-1185">Reference proteome</keyword>
<dbReference type="EMBL" id="NGKC01000018">
    <property type="protein sequence ID" value="RSU09503.1"/>
    <property type="molecule type" value="Genomic_DNA"/>
</dbReference>
<dbReference type="InterPro" id="IPR024529">
    <property type="entry name" value="ECF_trnsprt_substrate-spec"/>
</dbReference>
<gene>
    <name evidence="10" type="ORF">CBF27_12400</name>
</gene>
<organism evidence="10 11">
    <name type="scientific">Vagococcus acidifermentans</name>
    <dbReference type="NCBI Taxonomy" id="564710"/>
    <lineage>
        <taxon>Bacteria</taxon>
        <taxon>Bacillati</taxon>
        <taxon>Bacillota</taxon>
        <taxon>Bacilli</taxon>
        <taxon>Lactobacillales</taxon>
        <taxon>Enterococcaceae</taxon>
        <taxon>Vagococcus</taxon>
    </lineage>
</organism>
<name>A0A430ANF1_9ENTE</name>
<evidence type="ECO:0000313" key="11">
    <source>
        <dbReference type="Proteomes" id="UP000286773"/>
    </source>
</evidence>
<keyword evidence="6 9" id="KW-1133">Transmembrane helix</keyword>
<dbReference type="GO" id="GO:0005886">
    <property type="term" value="C:plasma membrane"/>
    <property type="evidence" value="ECO:0007669"/>
    <property type="project" value="UniProtKB-SubCell"/>
</dbReference>
<feature type="transmembrane region" description="Helical" evidence="9">
    <location>
        <begin position="151"/>
        <end position="175"/>
    </location>
</feature>
<dbReference type="Pfam" id="PF12822">
    <property type="entry name" value="ECF_trnsprt"/>
    <property type="match status" value="1"/>
</dbReference>
<evidence type="ECO:0000256" key="4">
    <source>
        <dbReference type="ARBA" id="ARBA00022475"/>
    </source>
</evidence>
<sequence length="193" mass="21361">MKRSKTERMIITAILAGMAYLLIQFEFPLIMAFPFLKVDFSDIPILISTFILGPIPGVMTAFVRSLLNFIMNGAGPANLIGNTASFLATTAYLLPVYYMVKKQNDNKHLVSGLTLGSIAMTLVMVAANYFVMLPFYLKVVGLDLGMPISKIVMVGVIPFNIMKVILVSVVFFVVYKNLIPSLQNKTMMIHPSK</sequence>
<evidence type="ECO:0000256" key="2">
    <source>
        <dbReference type="ARBA" id="ARBA00005540"/>
    </source>
</evidence>
<dbReference type="PANTHER" id="PTHR38438:SF1">
    <property type="entry name" value="RIBOFLAVIN TRANSPORTER RIBU"/>
    <property type="match status" value="1"/>
</dbReference>
<dbReference type="GO" id="GO:0032217">
    <property type="term" value="F:riboflavin transmembrane transporter activity"/>
    <property type="evidence" value="ECO:0007669"/>
    <property type="project" value="UniProtKB-UniRule"/>
</dbReference>
<dbReference type="AlphaFoldDB" id="A0A430ANF1"/>
<dbReference type="Proteomes" id="UP000286773">
    <property type="component" value="Unassembled WGS sequence"/>
</dbReference>
<comment type="subcellular location">
    <subcellularLocation>
        <location evidence="1">Cell membrane</location>
        <topology evidence="1">Multi-pass membrane protein</topology>
    </subcellularLocation>
</comment>
<evidence type="ECO:0000256" key="3">
    <source>
        <dbReference type="ARBA" id="ARBA00022448"/>
    </source>
</evidence>
<evidence type="ECO:0000256" key="9">
    <source>
        <dbReference type="SAM" id="Phobius"/>
    </source>
</evidence>
<evidence type="ECO:0000256" key="7">
    <source>
        <dbReference type="ARBA" id="ARBA00023136"/>
    </source>
</evidence>
<comment type="function">
    <text evidence="8">Probably a riboflavin-binding protein that interacts with the energy-coupling factor (ECF) ABC-transporter complex.</text>
</comment>
<comment type="similarity">
    <text evidence="2 8">Belongs to the prokaryotic riboflavin transporter (P-RFT) (TC 2.A.87) family.</text>
</comment>
<dbReference type="PIRSF" id="PIRSF037778">
    <property type="entry name" value="UCP037778_transp_RibU"/>
    <property type="match status" value="1"/>
</dbReference>
<reference evidence="10 11" key="1">
    <citation type="submission" date="2017-05" db="EMBL/GenBank/DDBJ databases">
        <title>Vagococcus spp. assemblies.</title>
        <authorList>
            <person name="Gulvik C.A."/>
        </authorList>
    </citation>
    <scope>NUCLEOTIDE SEQUENCE [LARGE SCALE GENOMIC DNA]</scope>
    <source>
        <strain evidence="10 11">LMG 24798</strain>
    </source>
</reference>
<evidence type="ECO:0000256" key="8">
    <source>
        <dbReference type="PIRNR" id="PIRNR037778"/>
    </source>
</evidence>
<proteinExistence type="inferred from homology"/>
<protein>
    <recommendedName>
        <fullName evidence="8">Riboflavin transporter</fullName>
    </recommendedName>
</protein>
<evidence type="ECO:0000256" key="5">
    <source>
        <dbReference type="ARBA" id="ARBA00022692"/>
    </source>
</evidence>
<keyword evidence="4 8" id="KW-1003">Cell membrane</keyword>
<keyword evidence="5 9" id="KW-0812">Transmembrane</keyword>
<feature type="transmembrane region" description="Helical" evidence="9">
    <location>
        <begin position="12"/>
        <end position="33"/>
    </location>
</feature>
<keyword evidence="7 8" id="KW-0472">Membrane</keyword>